<feature type="domain" description="C3H1-type" evidence="3">
    <location>
        <begin position="194"/>
        <end position="223"/>
    </location>
</feature>
<proteinExistence type="predicted"/>
<comment type="caution">
    <text evidence="4">The sequence shown here is derived from an EMBL/GenBank/DDBJ whole genome shotgun (WGS) entry which is preliminary data.</text>
</comment>
<feature type="compositionally biased region" description="Polar residues" evidence="2">
    <location>
        <begin position="126"/>
        <end position="139"/>
    </location>
</feature>
<organism evidence="4 5">
    <name type="scientific">Fasciola gigantica</name>
    <name type="common">Giant liver fluke</name>
    <dbReference type="NCBI Taxonomy" id="46835"/>
    <lineage>
        <taxon>Eukaryota</taxon>
        <taxon>Metazoa</taxon>
        <taxon>Spiralia</taxon>
        <taxon>Lophotrochozoa</taxon>
        <taxon>Platyhelminthes</taxon>
        <taxon>Trematoda</taxon>
        <taxon>Digenea</taxon>
        <taxon>Plagiorchiida</taxon>
        <taxon>Echinostomata</taxon>
        <taxon>Echinostomatoidea</taxon>
        <taxon>Fasciolidae</taxon>
        <taxon>Fasciola</taxon>
    </lineage>
</organism>
<dbReference type="Proteomes" id="UP000316759">
    <property type="component" value="Unassembled WGS sequence"/>
</dbReference>
<reference evidence="4 5" key="1">
    <citation type="submission" date="2019-04" db="EMBL/GenBank/DDBJ databases">
        <title>Annotation for the trematode Fasciola gigantica.</title>
        <authorList>
            <person name="Choi Y.-J."/>
        </authorList>
    </citation>
    <scope>NUCLEOTIDE SEQUENCE [LARGE SCALE GENOMIC DNA]</scope>
    <source>
        <strain evidence="4">Uganda_cow_1</strain>
    </source>
</reference>
<feature type="region of interest" description="Disordered" evidence="2">
    <location>
        <begin position="280"/>
        <end position="321"/>
    </location>
</feature>
<feature type="zinc finger region" description="C3H1-type" evidence="1">
    <location>
        <begin position="194"/>
        <end position="223"/>
    </location>
</feature>
<feature type="compositionally biased region" description="Polar residues" evidence="2">
    <location>
        <begin position="305"/>
        <end position="319"/>
    </location>
</feature>
<dbReference type="Gene3D" id="3.30.1370.210">
    <property type="match status" value="1"/>
</dbReference>
<keyword evidence="1" id="KW-0862">Zinc</keyword>
<sequence length="406" mass="44670">MPLSEFGVITEQSGLGNWVTRLILLVQAMMPPALVQVLVSIVERLLSNLPGNSEDPVTTAPMVQLPNPMTAKTEPITEPSSEREKDPISEEMNSPDPKPAIDCFLSPLVNQSYIIPKLVLSTLESSQPVKPINSASDKQPSSDETNKGTKNASPNERASLLTSVATSPTYPKRTDPLFAEHQTALNERPGSLDWCRWPVCMAYYLHGTCPFGEASCPDAHASAIYDRVINDKGLVRVCFDALGVGGRMCLRSPGYCRFFHAPAHIRYQLLEIRHKNRQRSGRSYLHPSSSTYPYTDSEVPHPTEWSPQAETRPSGNQQGSVSTEATISAAAVIAAIVARLVIESSHTQDTTDLLDRLVQALSHPGRQKAPQSQYSANHHCLIPAYYTGFRTGLYNPQHLVQRFDAV</sequence>
<keyword evidence="1" id="KW-0863">Zinc-finger</keyword>
<dbReference type="AlphaFoldDB" id="A0A504YRV7"/>
<feature type="region of interest" description="Disordered" evidence="2">
    <location>
        <begin position="50"/>
        <end position="99"/>
    </location>
</feature>
<dbReference type="PROSITE" id="PS50103">
    <property type="entry name" value="ZF_C3H1"/>
    <property type="match status" value="1"/>
</dbReference>
<dbReference type="GO" id="GO:0008270">
    <property type="term" value="F:zinc ion binding"/>
    <property type="evidence" value="ECO:0007669"/>
    <property type="project" value="UniProtKB-KW"/>
</dbReference>
<protein>
    <recommendedName>
        <fullName evidence="3">C3H1-type domain-containing protein</fullName>
    </recommendedName>
</protein>
<feature type="region of interest" description="Disordered" evidence="2">
    <location>
        <begin position="126"/>
        <end position="159"/>
    </location>
</feature>
<keyword evidence="5" id="KW-1185">Reference proteome</keyword>
<dbReference type="EMBL" id="SUNJ01009367">
    <property type="protein sequence ID" value="TPP60500.1"/>
    <property type="molecule type" value="Genomic_DNA"/>
</dbReference>
<gene>
    <name evidence="4" type="ORF">FGIG_07093</name>
</gene>
<dbReference type="InterPro" id="IPR000571">
    <property type="entry name" value="Znf_CCCH"/>
</dbReference>
<evidence type="ECO:0000313" key="5">
    <source>
        <dbReference type="Proteomes" id="UP000316759"/>
    </source>
</evidence>
<evidence type="ECO:0000313" key="4">
    <source>
        <dbReference type="EMBL" id="TPP60500.1"/>
    </source>
</evidence>
<accession>A0A504YRV7</accession>
<evidence type="ECO:0000256" key="1">
    <source>
        <dbReference type="PROSITE-ProRule" id="PRU00723"/>
    </source>
</evidence>
<dbReference type="STRING" id="46835.A0A504YRV7"/>
<evidence type="ECO:0000259" key="3">
    <source>
        <dbReference type="PROSITE" id="PS50103"/>
    </source>
</evidence>
<feature type="compositionally biased region" description="Polar residues" evidence="2">
    <location>
        <begin position="148"/>
        <end position="159"/>
    </location>
</feature>
<keyword evidence="1" id="KW-0479">Metal-binding</keyword>
<name>A0A504YRV7_FASGI</name>
<evidence type="ECO:0000256" key="2">
    <source>
        <dbReference type="SAM" id="MobiDB-lite"/>
    </source>
</evidence>
<dbReference type="OrthoDB" id="6262584at2759"/>